<dbReference type="GO" id="GO:0003677">
    <property type="term" value="F:DNA binding"/>
    <property type="evidence" value="ECO:0007669"/>
    <property type="project" value="InterPro"/>
</dbReference>
<name>A0A0C1ZNI2_9BACT</name>
<dbReference type="EMBL" id="JMCC02000006">
    <property type="protein sequence ID" value="KIG19029.1"/>
    <property type="molecule type" value="Genomic_DNA"/>
</dbReference>
<evidence type="ECO:0000256" key="12">
    <source>
        <dbReference type="ARBA" id="ARBA00034003"/>
    </source>
</evidence>
<comment type="catalytic activity">
    <reaction evidence="12">
        <text>ATP + (deoxyribonucleotide)n-3'-hydroxyl + 5'-phospho-(deoxyribonucleotide)m = (deoxyribonucleotide)n+m + AMP + diphosphate.</text>
        <dbReference type="EC" id="6.5.1.1"/>
    </reaction>
</comment>
<evidence type="ECO:0000256" key="1">
    <source>
        <dbReference type="ARBA" id="ARBA00007572"/>
    </source>
</evidence>
<evidence type="ECO:0000256" key="5">
    <source>
        <dbReference type="ARBA" id="ARBA00022705"/>
    </source>
</evidence>
<dbReference type="GO" id="GO:0006260">
    <property type="term" value="P:DNA replication"/>
    <property type="evidence" value="ECO:0007669"/>
    <property type="project" value="UniProtKB-KW"/>
</dbReference>
<dbReference type="Pfam" id="PF04679">
    <property type="entry name" value="DNA_ligase_A_C"/>
    <property type="match status" value="1"/>
</dbReference>
<dbReference type="Gene3D" id="2.40.50.140">
    <property type="entry name" value="Nucleic acid-binding proteins"/>
    <property type="match status" value="1"/>
</dbReference>
<keyword evidence="5" id="KW-0235">DNA replication</keyword>
<proteinExistence type="inferred from homology"/>
<dbReference type="Gene3D" id="3.30.470.30">
    <property type="entry name" value="DNA ligase/mRNA capping enzyme"/>
    <property type="match status" value="1"/>
</dbReference>
<evidence type="ECO:0000256" key="3">
    <source>
        <dbReference type="ARBA" id="ARBA00022598"/>
    </source>
</evidence>
<dbReference type="RefSeq" id="WP_052546422.1">
    <property type="nucleotide sequence ID" value="NZ_JMCC02000006.1"/>
</dbReference>
<accession>A0A0C1ZNI2</accession>
<evidence type="ECO:0000256" key="11">
    <source>
        <dbReference type="ARBA" id="ARBA00023306"/>
    </source>
</evidence>
<dbReference type="InterPro" id="IPR012308">
    <property type="entry name" value="DNA_ligase_ATP-dep_N"/>
</dbReference>
<keyword evidence="11" id="KW-0131">Cell cycle</keyword>
<dbReference type="AlphaFoldDB" id="A0A0C1ZNI2"/>
<evidence type="ECO:0000256" key="9">
    <source>
        <dbReference type="ARBA" id="ARBA00023172"/>
    </source>
</evidence>
<keyword evidence="3 14" id="KW-0436">Ligase</keyword>
<evidence type="ECO:0000256" key="8">
    <source>
        <dbReference type="ARBA" id="ARBA00022840"/>
    </source>
</evidence>
<keyword evidence="8" id="KW-0067">ATP-binding</keyword>
<protein>
    <recommendedName>
        <fullName evidence="2">DNA ligase (ATP)</fullName>
        <ecNumber evidence="2">6.5.1.1</ecNumber>
    </recommendedName>
</protein>
<keyword evidence="9" id="KW-0233">DNA recombination</keyword>
<gene>
    <name evidence="14" type="ORF">DB30_05933</name>
</gene>
<keyword evidence="6" id="KW-0547">Nucleotide-binding</keyword>
<dbReference type="GO" id="GO:0006281">
    <property type="term" value="P:DNA repair"/>
    <property type="evidence" value="ECO:0007669"/>
    <property type="project" value="UniProtKB-KW"/>
</dbReference>
<dbReference type="SUPFAM" id="SSF117018">
    <property type="entry name" value="ATP-dependent DNA ligase DNA-binding domain"/>
    <property type="match status" value="1"/>
</dbReference>
<sequence length="640" mass="71110">MHVVDDSTVRSWFHSGENLEQLTGALGSHRPSASYMESVLGMPLHVQFVVEHLSAQHRSLEALNTIPFHSLCRAVFIPLMRMHPEKAAQLFGIEIERPPDTAGRAALVQNFLDKDIGLTAVQKIGCLVGDAFVGRTSTFKRDSLIRLLMSVQMKSYRDMLDRLTQVGDVGVLFAEGRRELKSAPALTAGEVLLTLEFLPDAVRSLKFDLLRSLLTRMGKIEAYFMARLILRKADFGFEYEGAVIARALAGYYDAEPEAVQHAIALSDPFAVARMLATKGAEGLREVRLQPLVAIKPALASGGSDGVKKYPAWVERKYDGIRFMLHKSTDAHGSVLCAAYTRGRKDWLEQVSGMRQTISMFPCNNCIVDGELYGTVLDLEGPRLATVYEVYASLSGEVQQRPVNLKYAAFDLIYLNGQDLTQLPLRQRRQTMQQFLGPLSNYTLPIPVSIAEGQLAPTKNDVNRLYQYFRGQGYEGIITKDLDGAYALARRDPDWLKRKPEITLDLVLLQGIFSVTTKEKAGMFGSFAIGARTKDGGFVDVGDVAGVDQHRDREIQAEIMRNGLITGRRVERQSASGVRAGVELRPHVVVTVRFEGIVKDNVTKDLKLRDPKLVAIRSDKHAGEVDKVSAIDDLYMQQRLG</sequence>
<dbReference type="GO" id="GO:0003910">
    <property type="term" value="F:DNA ligase (ATP) activity"/>
    <property type="evidence" value="ECO:0007669"/>
    <property type="project" value="UniProtKB-EC"/>
</dbReference>
<evidence type="ECO:0000259" key="13">
    <source>
        <dbReference type="PROSITE" id="PS50160"/>
    </source>
</evidence>
<feature type="domain" description="ATP-dependent DNA ligase family profile" evidence="13">
    <location>
        <begin position="397"/>
        <end position="532"/>
    </location>
</feature>
<dbReference type="SUPFAM" id="SSF50249">
    <property type="entry name" value="Nucleic acid-binding proteins"/>
    <property type="match status" value="1"/>
</dbReference>
<dbReference type="PANTHER" id="PTHR45674">
    <property type="entry name" value="DNA LIGASE 1/3 FAMILY MEMBER"/>
    <property type="match status" value="1"/>
</dbReference>
<dbReference type="Proteomes" id="UP000031599">
    <property type="component" value="Unassembled WGS sequence"/>
</dbReference>
<keyword evidence="4" id="KW-0132">Cell division</keyword>
<evidence type="ECO:0000313" key="15">
    <source>
        <dbReference type="Proteomes" id="UP000031599"/>
    </source>
</evidence>
<comment type="similarity">
    <text evidence="1">Belongs to the ATP-dependent DNA ligase family.</text>
</comment>
<evidence type="ECO:0000256" key="7">
    <source>
        <dbReference type="ARBA" id="ARBA00022763"/>
    </source>
</evidence>
<dbReference type="InterPro" id="IPR050191">
    <property type="entry name" value="ATP-dep_DNA_ligase"/>
</dbReference>
<dbReference type="Pfam" id="PF01068">
    <property type="entry name" value="DNA_ligase_A_M"/>
    <property type="match status" value="1"/>
</dbReference>
<dbReference type="SUPFAM" id="SSF56091">
    <property type="entry name" value="DNA ligase/mRNA capping enzyme, catalytic domain"/>
    <property type="match status" value="1"/>
</dbReference>
<dbReference type="GO" id="GO:0005524">
    <property type="term" value="F:ATP binding"/>
    <property type="evidence" value="ECO:0007669"/>
    <property type="project" value="UniProtKB-KW"/>
</dbReference>
<dbReference type="InterPro" id="IPR012310">
    <property type="entry name" value="DNA_ligase_ATP-dep_cent"/>
</dbReference>
<evidence type="ECO:0000256" key="4">
    <source>
        <dbReference type="ARBA" id="ARBA00022618"/>
    </source>
</evidence>
<dbReference type="PROSITE" id="PS50160">
    <property type="entry name" value="DNA_LIGASE_A3"/>
    <property type="match status" value="1"/>
</dbReference>
<dbReference type="InterPro" id="IPR036599">
    <property type="entry name" value="DNA_ligase_N_sf"/>
</dbReference>
<reference evidence="14 15" key="1">
    <citation type="submission" date="2014-12" db="EMBL/GenBank/DDBJ databases">
        <title>Genome assembly of Enhygromyxa salina DSM 15201.</title>
        <authorList>
            <person name="Sharma G."/>
            <person name="Subramanian S."/>
        </authorList>
    </citation>
    <scope>NUCLEOTIDE SEQUENCE [LARGE SCALE GENOMIC DNA]</scope>
    <source>
        <strain evidence="14 15">DSM 15201</strain>
    </source>
</reference>
<dbReference type="EC" id="6.5.1.1" evidence="2"/>
<keyword evidence="7" id="KW-0227">DNA damage</keyword>
<comment type="caution">
    <text evidence="14">The sequence shown here is derived from an EMBL/GenBank/DDBJ whole genome shotgun (WGS) entry which is preliminary data.</text>
</comment>
<dbReference type="InterPro" id="IPR012309">
    <property type="entry name" value="DNA_ligase_ATP-dep_C"/>
</dbReference>
<dbReference type="InterPro" id="IPR012340">
    <property type="entry name" value="NA-bd_OB-fold"/>
</dbReference>
<dbReference type="Gene3D" id="1.10.3260.10">
    <property type="entry name" value="DNA ligase, ATP-dependent, N-terminal domain"/>
    <property type="match status" value="1"/>
</dbReference>
<dbReference type="Pfam" id="PF04675">
    <property type="entry name" value="DNA_ligase_A_N"/>
    <property type="match status" value="1"/>
</dbReference>
<evidence type="ECO:0000313" key="14">
    <source>
        <dbReference type="EMBL" id="KIG19029.1"/>
    </source>
</evidence>
<evidence type="ECO:0000256" key="10">
    <source>
        <dbReference type="ARBA" id="ARBA00023204"/>
    </source>
</evidence>
<dbReference type="GO" id="GO:0006310">
    <property type="term" value="P:DNA recombination"/>
    <property type="evidence" value="ECO:0007669"/>
    <property type="project" value="UniProtKB-KW"/>
</dbReference>
<dbReference type="GO" id="GO:0051301">
    <property type="term" value="P:cell division"/>
    <property type="evidence" value="ECO:0007669"/>
    <property type="project" value="UniProtKB-KW"/>
</dbReference>
<organism evidence="14 15">
    <name type="scientific">Enhygromyxa salina</name>
    <dbReference type="NCBI Taxonomy" id="215803"/>
    <lineage>
        <taxon>Bacteria</taxon>
        <taxon>Pseudomonadati</taxon>
        <taxon>Myxococcota</taxon>
        <taxon>Polyangia</taxon>
        <taxon>Nannocystales</taxon>
        <taxon>Nannocystaceae</taxon>
        <taxon>Enhygromyxa</taxon>
    </lineage>
</organism>
<evidence type="ECO:0000256" key="2">
    <source>
        <dbReference type="ARBA" id="ARBA00012727"/>
    </source>
</evidence>
<dbReference type="PANTHER" id="PTHR45674:SF4">
    <property type="entry name" value="DNA LIGASE 1"/>
    <property type="match status" value="1"/>
</dbReference>
<evidence type="ECO:0000256" key="6">
    <source>
        <dbReference type="ARBA" id="ARBA00022741"/>
    </source>
</evidence>
<keyword evidence="10" id="KW-0234">DNA repair</keyword>